<dbReference type="NCBIfam" id="TIGR03509">
    <property type="entry name" value="OMP_MtrB_PioB"/>
    <property type="match status" value="1"/>
</dbReference>
<comment type="caution">
    <text evidence="2">The sequence shown here is derived from an EMBL/GenBank/DDBJ whole genome shotgun (WGS) entry which is preliminary data.</text>
</comment>
<gene>
    <name evidence="2" type="ORF">G3R48_16385</name>
</gene>
<dbReference type="Pfam" id="PF11854">
    <property type="entry name" value="MtrB_PioB"/>
    <property type="match status" value="1"/>
</dbReference>
<proteinExistence type="predicted"/>
<evidence type="ECO:0000313" key="2">
    <source>
        <dbReference type="EMBL" id="MBR9729550.1"/>
    </source>
</evidence>
<dbReference type="Gene3D" id="2.40.160.10">
    <property type="entry name" value="Porin"/>
    <property type="match status" value="1"/>
</dbReference>
<feature type="chain" id="PRO_5045717898" evidence="1">
    <location>
        <begin position="23"/>
        <end position="695"/>
    </location>
</feature>
<dbReference type="InterPro" id="IPR023614">
    <property type="entry name" value="Porin_dom_sf"/>
</dbReference>
<dbReference type="RefSeq" id="WP_153662336.1">
    <property type="nucleotide sequence ID" value="NZ_JAAIKR010000023.1"/>
</dbReference>
<reference evidence="2 3" key="1">
    <citation type="submission" date="2020-02" db="EMBL/GenBank/DDBJ databases">
        <title>Shewanella WXL01 sp. nov., a marine bacterium isolated from green algae in Luhuitou Fringing Reef (Northern South China Sea).</title>
        <authorList>
            <person name="Wang X."/>
        </authorList>
    </citation>
    <scope>NUCLEOTIDE SEQUENCE [LARGE SCALE GENOMIC DNA]</scope>
    <source>
        <strain evidence="2 3">MCCC 1A01895</strain>
    </source>
</reference>
<feature type="signal peptide" evidence="1">
    <location>
        <begin position="1"/>
        <end position="22"/>
    </location>
</feature>
<accession>A0ABS5I8A5</accession>
<protein>
    <submittedName>
        <fullName evidence="2">MtrB/PioB family decaheme-associated outer membrane protein</fullName>
    </submittedName>
</protein>
<keyword evidence="1" id="KW-0732">Signal</keyword>
<dbReference type="SUPFAM" id="SSF56935">
    <property type="entry name" value="Porins"/>
    <property type="match status" value="2"/>
</dbReference>
<dbReference type="InterPro" id="IPR020016">
    <property type="entry name" value="Decahaem-assoc_OM_MtrB/PioB"/>
</dbReference>
<sequence length="695" mass="77817">MKTKLNIITLALLANTSFAVMAGGYDIANANTSKVKFDKWVCKGCKVETGYTGQVGAGIGYNSESDLKSANAFGSENELAGKLDADIRYQSKTGYAANIEAHNLGLDNGRLDINVGKASEYNLNVNYRSLASYQSNTALSPYSGIGGDNLTLPSNWVYAATTAGMTELPSSVNPIELKQQRQRTGLGLEYQATSMVSTFINFQREEKTGTKQASGSIHDRSMMIAEPVDYTTDTLDAGIKLRGEHWFTSLNYSGSFFKNNYNEVSFDSAFLPTFGGDTRGYLSLDPDNEAHTVSLAGRYKEDATTVSGRLMLGKLTQDQDFSTSGYGYQLPAQSLDASVDLTSMSLKVNHRYNRDLRLSASYDYSDRDNNTQVQQWTQISINDVNGTAAYNTPYDSTNQRVKLAANYRLSRDLKLDGGYDFKRDERSYQDRETTDENNLWARLRVTTFDQWDMWVKGSYGQRDGSQYQSSQWTSAEQNKLLRKYYLADRNRTQIEARFNHNPIDNLNIDFGARYAKDDYNNTQIGLTDSDDSAYDINLYYAFTKDISANTFYSYQTINSNQAGSSNGVTPNWYSNVEDEVNVAGVGVMYDNLLDSKMRLGLDYSFSRSDSSTKVIQGITGDYGNYYAKAHNINAYATYQATPKLGLRFDYIMENYVDNDPSNSIDQTNIDNVLTFGSLNHDYNAHMVMLSFSYKL</sequence>
<evidence type="ECO:0000313" key="3">
    <source>
        <dbReference type="Proteomes" id="UP000811844"/>
    </source>
</evidence>
<dbReference type="Proteomes" id="UP000811844">
    <property type="component" value="Unassembled WGS sequence"/>
</dbReference>
<evidence type="ECO:0000256" key="1">
    <source>
        <dbReference type="SAM" id="SignalP"/>
    </source>
</evidence>
<organism evidence="2 3">
    <name type="scientific">Shewanella intestini</name>
    <dbReference type="NCBI Taxonomy" id="2017544"/>
    <lineage>
        <taxon>Bacteria</taxon>
        <taxon>Pseudomonadati</taxon>
        <taxon>Pseudomonadota</taxon>
        <taxon>Gammaproteobacteria</taxon>
        <taxon>Alteromonadales</taxon>
        <taxon>Shewanellaceae</taxon>
        <taxon>Shewanella</taxon>
    </lineage>
</organism>
<keyword evidence="3" id="KW-1185">Reference proteome</keyword>
<dbReference type="EMBL" id="JAAIKR010000023">
    <property type="protein sequence ID" value="MBR9729550.1"/>
    <property type="molecule type" value="Genomic_DNA"/>
</dbReference>
<name>A0ABS5I8A5_9GAMM</name>